<evidence type="ECO:0000256" key="1">
    <source>
        <dbReference type="SAM" id="SignalP"/>
    </source>
</evidence>
<feature type="signal peptide" evidence="1">
    <location>
        <begin position="1"/>
        <end position="21"/>
    </location>
</feature>
<dbReference type="InterPro" id="IPR018759">
    <property type="entry name" value="BBP2_2"/>
</dbReference>
<gene>
    <name evidence="2" type="ORF">ACFOMF_09160</name>
</gene>
<evidence type="ECO:0000313" key="3">
    <source>
        <dbReference type="Proteomes" id="UP001595630"/>
    </source>
</evidence>
<feature type="chain" id="PRO_5047460131" evidence="1">
    <location>
        <begin position="22"/>
        <end position="384"/>
    </location>
</feature>
<dbReference type="RefSeq" id="WP_386364037.1">
    <property type="nucleotide sequence ID" value="NZ_JBHRXZ010000022.1"/>
</dbReference>
<dbReference type="EMBL" id="JBHRXZ010000022">
    <property type="protein sequence ID" value="MFC3607942.1"/>
    <property type="molecule type" value="Genomic_DNA"/>
</dbReference>
<reference evidence="3" key="1">
    <citation type="journal article" date="2019" name="Int. J. Syst. Evol. Microbiol.">
        <title>The Global Catalogue of Microorganisms (GCM) 10K type strain sequencing project: providing services to taxonomists for standard genome sequencing and annotation.</title>
        <authorList>
            <consortium name="The Broad Institute Genomics Platform"/>
            <consortium name="The Broad Institute Genome Sequencing Center for Infectious Disease"/>
            <person name="Wu L."/>
            <person name="Ma J."/>
        </authorList>
    </citation>
    <scope>NUCLEOTIDE SEQUENCE [LARGE SCALE GENOMIC DNA]</scope>
    <source>
        <strain evidence="3">KCTC 42447</strain>
    </source>
</reference>
<proteinExistence type="predicted"/>
<name>A0ABV7T6M0_9GAMM</name>
<protein>
    <submittedName>
        <fullName evidence="2">Outer membrane beta-barrel protein</fullName>
    </submittedName>
</protein>
<organism evidence="2 3">
    <name type="scientific">Stutzerimonas tarimensis</name>
    <dbReference type="NCBI Taxonomy" id="1507735"/>
    <lineage>
        <taxon>Bacteria</taxon>
        <taxon>Pseudomonadati</taxon>
        <taxon>Pseudomonadota</taxon>
        <taxon>Gammaproteobacteria</taxon>
        <taxon>Pseudomonadales</taxon>
        <taxon>Pseudomonadaceae</taxon>
        <taxon>Stutzerimonas</taxon>
    </lineage>
</organism>
<dbReference type="Pfam" id="PF10082">
    <property type="entry name" value="BBP2_2"/>
    <property type="match status" value="1"/>
</dbReference>
<dbReference type="SUPFAM" id="SSF56935">
    <property type="entry name" value="Porins"/>
    <property type="match status" value="1"/>
</dbReference>
<evidence type="ECO:0000313" key="2">
    <source>
        <dbReference type="EMBL" id="MFC3607942.1"/>
    </source>
</evidence>
<dbReference type="Proteomes" id="UP001595630">
    <property type="component" value="Unassembled WGS sequence"/>
</dbReference>
<keyword evidence="3" id="KW-1185">Reference proteome</keyword>
<sequence length="384" mass="44210">MKLLRTSIAAVAGLSALNCWALDPQSINLAGFEFTPSLLVRQSYDDNFRGLRENVQSSWVTGISPTLRLSAEDRNSAYLLQYSAVHDIFHSYSEATNTDHFLDFKSIMEFTARHRLDWGLGYHRVEETVETETATENDKYSRSLANATYTFGAPSARNQLRFGTHFEARRYHNSGNINAQQERDSLELSGGWYHRLGARTRTILELRHTDHDYQQAGSFRDSTDLAALTGLEWEATARTSGSARFGYERKDFDSNNLRDYSNPRWEVGVIWEPRSYSVFSLDTRQSFVEGDQGATTIHDWTTIAGWRHDWTSRISSNLDYRFSDRDYRGIDRDDELTSYGLGLTYSPDRWIDLTLGYRRSHNDSTVRLESYKRNIYVLSVNVSL</sequence>
<comment type="caution">
    <text evidence="2">The sequence shown here is derived from an EMBL/GenBank/DDBJ whole genome shotgun (WGS) entry which is preliminary data.</text>
</comment>
<keyword evidence="1" id="KW-0732">Signal</keyword>
<accession>A0ABV7T6M0</accession>